<evidence type="ECO:0000256" key="1">
    <source>
        <dbReference type="SAM" id="SignalP"/>
    </source>
</evidence>
<dbReference type="EMBL" id="GG663364">
    <property type="protein sequence ID" value="EEH09611.1"/>
    <property type="molecule type" value="Genomic_DNA"/>
</dbReference>
<evidence type="ECO:0000313" key="2">
    <source>
        <dbReference type="EMBL" id="EEH09611.1"/>
    </source>
</evidence>
<dbReference type="RefSeq" id="XP_045290092.1">
    <property type="nucleotide sequence ID" value="XM_045428306.1"/>
</dbReference>
<keyword evidence="1" id="KW-0732">Signal</keyword>
<sequence length="111" mass="11050">MQLSFASGLLMLAAACVASPAPANAPVARAAEPQVPGPGEYPGPYDFLGQTTGPWDCANLIGTAPNRKTARGKLEARATSPAAAGACGLALAGLGPRSKQVAGDHGPWQLG</sequence>
<organism evidence="2 3">
    <name type="scientific">Ajellomyces capsulatus (strain G186AR / H82 / ATCC MYA-2454 / RMSCC 2432)</name>
    <name type="common">Darling's disease fungus</name>
    <name type="synonym">Histoplasma capsulatum</name>
    <dbReference type="NCBI Taxonomy" id="447093"/>
    <lineage>
        <taxon>Eukaryota</taxon>
        <taxon>Fungi</taxon>
        <taxon>Dikarya</taxon>
        <taxon>Ascomycota</taxon>
        <taxon>Pezizomycotina</taxon>
        <taxon>Eurotiomycetes</taxon>
        <taxon>Eurotiomycetidae</taxon>
        <taxon>Onygenales</taxon>
        <taxon>Ajellomycetaceae</taxon>
        <taxon>Histoplasma</taxon>
    </lineage>
</organism>
<protein>
    <submittedName>
        <fullName evidence="2">Uncharacterized protein</fullName>
    </submittedName>
</protein>
<dbReference type="HOGENOM" id="CLU_172670_0_0_1"/>
<feature type="chain" id="PRO_5002899610" evidence="1">
    <location>
        <begin position="19"/>
        <end position="111"/>
    </location>
</feature>
<feature type="signal peptide" evidence="1">
    <location>
        <begin position="1"/>
        <end position="18"/>
    </location>
</feature>
<accession>C0NEE0</accession>
<proteinExistence type="predicted"/>
<dbReference type="GeneID" id="69034273"/>
<reference evidence="2" key="1">
    <citation type="submission" date="2009-02" db="EMBL/GenBank/DDBJ databases">
        <title>The Genome Sequence of Ajellomyces capsulatus strain G186AR.</title>
        <authorList>
            <consortium name="The Broad Institute Genome Sequencing Platform"/>
            <person name="Champion M."/>
            <person name="Cuomo C."/>
            <person name="Ma L.-J."/>
            <person name="Henn M.R."/>
            <person name="Sil A."/>
            <person name="Goldman B."/>
            <person name="Young S.K."/>
            <person name="Kodira C.D."/>
            <person name="Zeng Q."/>
            <person name="Koehrsen M."/>
            <person name="Alvarado L."/>
            <person name="Berlin A."/>
            <person name="Borenstein D."/>
            <person name="Chen Z."/>
            <person name="Engels R."/>
            <person name="Freedman E."/>
            <person name="Gellesch M."/>
            <person name="Goldberg J."/>
            <person name="Griggs A."/>
            <person name="Gujja S."/>
            <person name="Heiman D."/>
            <person name="Hepburn T."/>
            <person name="Howarth C."/>
            <person name="Jen D."/>
            <person name="Larson L."/>
            <person name="Lewis B."/>
            <person name="Mehta T."/>
            <person name="Park D."/>
            <person name="Pearson M."/>
            <person name="Roberts A."/>
            <person name="Saif S."/>
            <person name="Shea T."/>
            <person name="Shenoy N."/>
            <person name="Sisk P."/>
            <person name="Stolte C."/>
            <person name="Sykes S."/>
            <person name="Walk T."/>
            <person name="White J."/>
            <person name="Yandava C."/>
            <person name="Klein B."/>
            <person name="McEwen J.G."/>
            <person name="Puccia R."/>
            <person name="Goldman G.H."/>
            <person name="Felipe M.S."/>
            <person name="Nino-Vega G."/>
            <person name="San-Blas G."/>
            <person name="Taylor J."/>
            <person name="Mendoza L."/>
            <person name="Galagan J."/>
            <person name="Nusbaum C."/>
            <person name="Birren B."/>
        </authorList>
    </citation>
    <scope>NUCLEOTIDE SEQUENCE</scope>
    <source>
        <strain evidence="2">G186AR</strain>
    </source>
</reference>
<gene>
    <name evidence="2" type="ORF">HCBG_01256</name>
</gene>
<dbReference type="InParanoid" id="C0NEE0"/>
<name>C0NEE0_AJECG</name>
<keyword evidence="3" id="KW-1185">Reference proteome</keyword>
<evidence type="ECO:0000313" key="3">
    <source>
        <dbReference type="Proteomes" id="UP000001631"/>
    </source>
</evidence>
<dbReference type="Proteomes" id="UP000001631">
    <property type="component" value="Unassembled WGS sequence"/>
</dbReference>
<dbReference type="AlphaFoldDB" id="C0NEE0"/>